<keyword evidence="2" id="KW-1185">Reference proteome</keyword>
<comment type="caution">
    <text evidence="1">The sequence shown here is derived from an EMBL/GenBank/DDBJ whole genome shotgun (WGS) entry which is preliminary data.</text>
</comment>
<sequence length="148" mass="16937">MRLGFIISGFGLNNGEIGLIISRFGLIIRQTGFNRMIATALSDVSHELPLVWHQLTVFWHELSPIPHQLDHFSTEVNKLIIFHNKKHSPVGGKVLFSSLFCSVKSIACIAKAWYNVTFFIQLFIKCRDVDVHVRVCFLENLYSFWGSN</sequence>
<proteinExistence type="predicted"/>
<reference evidence="1 2" key="1">
    <citation type="submission" date="2021-10" db="EMBL/GenBank/DDBJ databases">
        <authorList>
            <person name="Criscuolo A."/>
        </authorList>
    </citation>
    <scope>NUCLEOTIDE SEQUENCE [LARGE SCALE GENOMIC DNA]</scope>
    <source>
        <strain evidence="2">CIP 111883</strain>
    </source>
</reference>
<dbReference type="EMBL" id="CAKJTJ010000003">
    <property type="protein sequence ID" value="CAG9620132.1"/>
    <property type="molecule type" value="Genomic_DNA"/>
</dbReference>
<dbReference type="Proteomes" id="UP000789833">
    <property type="component" value="Unassembled WGS sequence"/>
</dbReference>
<evidence type="ECO:0000313" key="2">
    <source>
        <dbReference type="Proteomes" id="UP000789833"/>
    </source>
</evidence>
<evidence type="ECO:0000313" key="1">
    <source>
        <dbReference type="EMBL" id="CAG9620132.1"/>
    </source>
</evidence>
<accession>A0ABM8YJS7</accession>
<organism evidence="1 2">
    <name type="scientific">Sutcliffiella rhizosphaerae</name>
    <dbReference type="NCBI Taxonomy" id="2880967"/>
    <lineage>
        <taxon>Bacteria</taxon>
        <taxon>Bacillati</taxon>
        <taxon>Bacillota</taxon>
        <taxon>Bacilli</taxon>
        <taxon>Bacillales</taxon>
        <taxon>Bacillaceae</taxon>
        <taxon>Sutcliffiella</taxon>
    </lineage>
</organism>
<protein>
    <submittedName>
        <fullName evidence="1">Uncharacterized protein</fullName>
    </submittedName>
</protein>
<gene>
    <name evidence="1" type="ORF">BACCIP111883_00900</name>
</gene>
<name>A0ABM8YJS7_9BACI</name>